<accession>A0A061SAQ9</accession>
<organism evidence="2">
    <name type="scientific">Tetraselmis sp. GSL018</name>
    <dbReference type="NCBI Taxonomy" id="582737"/>
    <lineage>
        <taxon>Eukaryota</taxon>
        <taxon>Viridiplantae</taxon>
        <taxon>Chlorophyta</taxon>
        <taxon>core chlorophytes</taxon>
        <taxon>Chlorodendrophyceae</taxon>
        <taxon>Chlorodendrales</taxon>
        <taxon>Chlorodendraceae</taxon>
        <taxon>Tetraselmis</taxon>
    </lineage>
</organism>
<dbReference type="EMBL" id="GBEZ01005444">
    <property type="protein sequence ID" value="JAC79866.1"/>
    <property type="molecule type" value="Transcribed_RNA"/>
</dbReference>
<evidence type="ECO:0000256" key="1">
    <source>
        <dbReference type="SAM" id="MobiDB-lite"/>
    </source>
</evidence>
<protein>
    <submittedName>
        <fullName evidence="2">Uncharacterized protein</fullName>
    </submittedName>
</protein>
<dbReference type="AlphaFoldDB" id="A0A061SAQ9"/>
<feature type="non-terminal residue" evidence="2">
    <location>
        <position position="1"/>
    </location>
</feature>
<feature type="region of interest" description="Disordered" evidence="1">
    <location>
        <begin position="1"/>
        <end position="20"/>
    </location>
</feature>
<proteinExistence type="predicted"/>
<evidence type="ECO:0000313" key="2">
    <source>
        <dbReference type="EMBL" id="JAC79866.1"/>
    </source>
</evidence>
<sequence>SAMLIGGDPPSASCKSATGSCPGQSGKVIDEVQSLATKWGTAAEVPRADAGIALRQ</sequence>
<name>A0A061SAQ9_9CHLO</name>
<reference evidence="2" key="1">
    <citation type="submission" date="2014-05" db="EMBL/GenBank/DDBJ databases">
        <title>The transcriptome of the halophilic microalga Tetraselmis sp. GSL018 isolated from the Great Salt Lake, Utah.</title>
        <authorList>
            <person name="Jinkerson R.E."/>
            <person name="D'Adamo S."/>
            <person name="Posewitz M.C."/>
        </authorList>
    </citation>
    <scope>NUCLEOTIDE SEQUENCE</scope>
    <source>
        <strain evidence="2">GSL018</strain>
    </source>
</reference>
<gene>
    <name evidence="2" type="ORF">TSPGSL018_11664</name>
</gene>